<reference evidence="3" key="1">
    <citation type="submission" date="2016-09" db="EMBL/GenBank/DDBJ databases">
        <title>Draft genome sequence of a novel species of the family Streptococcaceae isolated from flowers.</title>
        <authorList>
            <person name="Chuah L.-O."/>
            <person name="Yap K.-P."/>
            <person name="Thong K.L."/>
            <person name="Liong M.T."/>
            <person name="Ahmad R."/>
            <person name="Rusul G."/>
        </authorList>
    </citation>
    <scope>NUCLEOTIDE SEQUENCE [LARGE SCALE GENOMIC DNA]</scope>
    <source>
        <strain evidence="3">HibF3</strain>
    </source>
</reference>
<dbReference type="Pfam" id="PF13302">
    <property type="entry name" value="Acetyltransf_3"/>
    <property type="match status" value="1"/>
</dbReference>
<gene>
    <name evidence="2" type="ORF">BG262_06165</name>
</gene>
<dbReference type="PROSITE" id="PS51186">
    <property type="entry name" value="GNAT"/>
    <property type="match status" value="1"/>
</dbReference>
<evidence type="ECO:0000313" key="2">
    <source>
        <dbReference type="EMBL" id="OFI46067.1"/>
    </source>
</evidence>
<dbReference type="Proteomes" id="UP000177273">
    <property type="component" value="Unassembled WGS sequence"/>
</dbReference>
<dbReference type="AlphaFoldDB" id="A0A9Q5JF50"/>
<dbReference type="SUPFAM" id="SSF55729">
    <property type="entry name" value="Acyl-CoA N-acyltransferases (Nat)"/>
    <property type="match status" value="1"/>
</dbReference>
<comment type="caution">
    <text evidence="2">The sequence shown here is derived from an EMBL/GenBank/DDBJ whole genome shotgun (WGS) entry which is preliminary data.</text>
</comment>
<proteinExistence type="predicted"/>
<evidence type="ECO:0000313" key="3">
    <source>
        <dbReference type="Proteomes" id="UP000177273"/>
    </source>
</evidence>
<feature type="domain" description="N-acetyltransferase" evidence="1">
    <location>
        <begin position="1"/>
        <end position="81"/>
    </location>
</feature>
<keyword evidence="3" id="KW-1185">Reference proteome</keyword>
<dbReference type="Gene3D" id="3.40.630.30">
    <property type="match status" value="1"/>
</dbReference>
<sequence>MAGINQSGKYTLEIGISVLPEYQGKGYATKLVKSITARAHLEFPEMIVTYDSQFTHNQSINVAIRSGFEQAWSEIFFSKNK</sequence>
<organism evidence="2 3">
    <name type="scientific">Floricoccus penangensis</name>
    <dbReference type="NCBI Taxonomy" id="1859475"/>
    <lineage>
        <taxon>Bacteria</taxon>
        <taxon>Bacillati</taxon>
        <taxon>Bacillota</taxon>
        <taxon>Bacilli</taxon>
        <taxon>Lactobacillales</taxon>
        <taxon>Streptococcaceae</taxon>
        <taxon>Floricoccus</taxon>
    </lineage>
</organism>
<dbReference type="InterPro" id="IPR016181">
    <property type="entry name" value="Acyl_CoA_acyltransferase"/>
</dbReference>
<protein>
    <recommendedName>
        <fullName evidence="1">N-acetyltransferase domain-containing protein</fullName>
    </recommendedName>
</protein>
<name>A0A9Q5JF50_9LACT</name>
<dbReference type="GO" id="GO:0016747">
    <property type="term" value="F:acyltransferase activity, transferring groups other than amino-acyl groups"/>
    <property type="evidence" value="ECO:0007669"/>
    <property type="project" value="InterPro"/>
</dbReference>
<dbReference type="InterPro" id="IPR000182">
    <property type="entry name" value="GNAT_dom"/>
</dbReference>
<evidence type="ECO:0000259" key="1">
    <source>
        <dbReference type="PROSITE" id="PS51186"/>
    </source>
</evidence>
<dbReference type="EMBL" id="MKIQ01000029">
    <property type="protein sequence ID" value="OFI46067.1"/>
    <property type="molecule type" value="Genomic_DNA"/>
</dbReference>
<accession>A0A9Q5JF50</accession>
<dbReference type="CDD" id="cd04301">
    <property type="entry name" value="NAT_SF"/>
    <property type="match status" value="1"/>
</dbReference>